<feature type="domain" description="HTH araC/xylS-type" evidence="4">
    <location>
        <begin position="196"/>
        <end position="294"/>
    </location>
</feature>
<dbReference type="PROSITE" id="PS00041">
    <property type="entry name" value="HTH_ARAC_FAMILY_1"/>
    <property type="match status" value="1"/>
</dbReference>
<dbReference type="InterPro" id="IPR018062">
    <property type="entry name" value="HTH_AraC-typ_CS"/>
</dbReference>
<evidence type="ECO:0000256" key="3">
    <source>
        <dbReference type="ARBA" id="ARBA00023163"/>
    </source>
</evidence>
<dbReference type="PROSITE" id="PS01124">
    <property type="entry name" value="HTH_ARAC_FAMILY_2"/>
    <property type="match status" value="1"/>
</dbReference>
<evidence type="ECO:0000313" key="6">
    <source>
        <dbReference type="Proteomes" id="UP000253606"/>
    </source>
</evidence>
<evidence type="ECO:0000259" key="4">
    <source>
        <dbReference type="PROSITE" id="PS01124"/>
    </source>
</evidence>
<accession>A0A2Z5FZQ1</accession>
<dbReference type="SMART" id="SM00342">
    <property type="entry name" value="HTH_ARAC"/>
    <property type="match status" value="1"/>
</dbReference>
<keyword evidence="6" id="KW-1185">Reference proteome</keyword>
<dbReference type="PANTHER" id="PTHR46796:SF6">
    <property type="entry name" value="ARAC SUBFAMILY"/>
    <property type="match status" value="1"/>
</dbReference>
<protein>
    <submittedName>
        <fullName evidence="5">Transcriptional regulator, AraC family</fullName>
    </submittedName>
</protein>
<dbReference type="KEGG" id="abas:ACPOL_2947"/>
<sequence>MVFDPRSSVWPDVSIGEPKPLSKSELPGVKFSWTVENISQRTRWSIKREKHTVIVHLGGPIRKIETELNGKGLSPGRPLDGDIWIIPAGHEYQSEALGGTIRYAEFEFDQTILSGLIQRDIDIAPIRHQIGYSDAFLHRATIRLAELTQHADDLSALASVSLSHTLLLHFFTTYPGKHNRVRQRIPRTQFSAKQTRLASGFIADHLQQPIMLAQLADLVGMTSHELLEAFRHAFGSTPAQYIIEQRLRRTRAELLGSNDTIATIAAEVGFSSHAHLTSTFASKYGISPSEFRASHRDSDGEA</sequence>
<dbReference type="Pfam" id="PF12833">
    <property type="entry name" value="HTH_18"/>
    <property type="match status" value="1"/>
</dbReference>
<gene>
    <name evidence="5" type="ORF">ACPOL_2947</name>
</gene>
<keyword evidence="1" id="KW-0805">Transcription regulation</keyword>
<dbReference type="InterPro" id="IPR018060">
    <property type="entry name" value="HTH_AraC"/>
</dbReference>
<dbReference type="PANTHER" id="PTHR46796">
    <property type="entry name" value="HTH-TYPE TRANSCRIPTIONAL ACTIVATOR RHAS-RELATED"/>
    <property type="match status" value="1"/>
</dbReference>
<evidence type="ECO:0000256" key="1">
    <source>
        <dbReference type="ARBA" id="ARBA00023015"/>
    </source>
</evidence>
<dbReference type="GO" id="GO:0003700">
    <property type="term" value="F:DNA-binding transcription factor activity"/>
    <property type="evidence" value="ECO:0007669"/>
    <property type="project" value="InterPro"/>
</dbReference>
<name>A0A2Z5FZQ1_9BACT</name>
<dbReference type="AlphaFoldDB" id="A0A2Z5FZQ1"/>
<organism evidence="5 6">
    <name type="scientific">Acidisarcina polymorpha</name>
    <dbReference type="NCBI Taxonomy" id="2211140"/>
    <lineage>
        <taxon>Bacteria</taxon>
        <taxon>Pseudomonadati</taxon>
        <taxon>Acidobacteriota</taxon>
        <taxon>Terriglobia</taxon>
        <taxon>Terriglobales</taxon>
        <taxon>Acidobacteriaceae</taxon>
        <taxon>Acidisarcina</taxon>
    </lineage>
</organism>
<dbReference type="GO" id="GO:0043565">
    <property type="term" value="F:sequence-specific DNA binding"/>
    <property type="evidence" value="ECO:0007669"/>
    <property type="project" value="InterPro"/>
</dbReference>
<dbReference type="Gene3D" id="1.10.10.60">
    <property type="entry name" value="Homeodomain-like"/>
    <property type="match status" value="1"/>
</dbReference>
<keyword evidence="2" id="KW-0238">DNA-binding</keyword>
<proteinExistence type="predicted"/>
<evidence type="ECO:0000256" key="2">
    <source>
        <dbReference type="ARBA" id="ARBA00023125"/>
    </source>
</evidence>
<dbReference type="Proteomes" id="UP000253606">
    <property type="component" value="Chromosome"/>
</dbReference>
<dbReference type="OrthoDB" id="121508at2"/>
<reference evidence="5 6" key="1">
    <citation type="journal article" date="2018" name="Front. Microbiol.">
        <title>Hydrolytic Capabilities as a Key to Environmental Success: Chitinolytic and Cellulolytic Acidobacteria From Acidic Sub-arctic Soils and Boreal Peatlands.</title>
        <authorList>
            <person name="Belova S.E."/>
            <person name="Ravin N.V."/>
            <person name="Pankratov T.A."/>
            <person name="Rakitin A.L."/>
            <person name="Ivanova A.A."/>
            <person name="Beletsky A.V."/>
            <person name="Mardanov A.V."/>
            <person name="Sinninghe Damste J.S."/>
            <person name="Dedysh S.N."/>
        </authorList>
    </citation>
    <scope>NUCLEOTIDE SEQUENCE [LARGE SCALE GENOMIC DNA]</scope>
    <source>
        <strain evidence="5 6">SBC82</strain>
    </source>
</reference>
<dbReference type="SUPFAM" id="SSF46689">
    <property type="entry name" value="Homeodomain-like"/>
    <property type="match status" value="2"/>
</dbReference>
<keyword evidence="3" id="KW-0804">Transcription</keyword>
<evidence type="ECO:0000313" key="5">
    <source>
        <dbReference type="EMBL" id="AXC12249.1"/>
    </source>
</evidence>
<dbReference type="EMBL" id="CP030840">
    <property type="protein sequence ID" value="AXC12249.1"/>
    <property type="molecule type" value="Genomic_DNA"/>
</dbReference>
<dbReference type="InterPro" id="IPR009057">
    <property type="entry name" value="Homeodomain-like_sf"/>
</dbReference>
<dbReference type="InterPro" id="IPR050204">
    <property type="entry name" value="AraC_XylS_family_regulators"/>
</dbReference>
<dbReference type="RefSeq" id="WP_114207513.1">
    <property type="nucleotide sequence ID" value="NZ_CP030840.1"/>
</dbReference>